<dbReference type="InterPro" id="IPR029016">
    <property type="entry name" value="GAF-like_dom_sf"/>
</dbReference>
<organism evidence="2 3">
    <name type="scientific">candidate division WWE3 bacterium RIFOXYC1_FULL_39_7</name>
    <dbReference type="NCBI Taxonomy" id="1802643"/>
    <lineage>
        <taxon>Bacteria</taxon>
        <taxon>Katanobacteria</taxon>
    </lineage>
</organism>
<dbReference type="PROSITE" id="PS50943">
    <property type="entry name" value="HTH_CROC1"/>
    <property type="match status" value="1"/>
</dbReference>
<dbReference type="Gene3D" id="1.10.260.40">
    <property type="entry name" value="lambda repressor-like DNA-binding domains"/>
    <property type="match status" value="1"/>
</dbReference>
<gene>
    <name evidence="2" type="ORF">A2415_03255</name>
</gene>
<dbReference type="SUPFAM" id="SSF47413">
    <property type="entry name" value="lambda repressor-like DNA-binding domains"/>
    <property type="match status" value="1"/>
</dbReference>
<accession>A0A1F4WJL1</accession>
<dbReference type="EMBL" id="MEWA01000019">
    <property type="protein sequence ID" value="OGC69566.1"/>
    <property type="molecule type" value="Genomic_DNA"/>
</dbReference>
<dbReference type="AlphaFoldDB" id="A0A1F4WJL1"/>
<dbReference type="Pfam" id="PF01381">
    <property type="entry name" value="HTH_3"/>
    <property type="match status" value="1"/>
</dbReference>
<dbReference type="SMART" id="SM00530">
    <property type="entry name" value="HTH_XRE"/>
    <property type="match status" value="1"/>
</dbReference>
<dbReference type="CDD" id="cd00093">
    <property type="entry name" value="HTH_XRE"/>
    <property type="match status" value="1"/>
</dbReference>
<proteinExistence type="predicted"/>
<sequence length="254" mass="28872">MELTKSQLGEKIRNYRTRKGVSQFELELYMNTSPGRISKIENGKINPDKETIIEIAKFLKLKSSEISSLFGIDYLDLAHLSKDLSKLILLNTKENIIDFVVDDLSLKLGYIASAIFINEQGRIYMRGLTKSKYSRQALAVLSKPLNEYYMEIQNAPHNLVVKSLVKEKFYKTNKTSKYTSPLVSVKEANKIQLITGDKSNIIIPLLCNDEKIGAIVFVSKYKTDFSEDLDILKLVSEQIATTLYRCTSTTYSLT</sequence>
<dbReference type="InterPro" id="IPR010982">
    <property type="entry name" value="Lambda_DNA-bd_dom_sf"/>
</dbReference>
<dbReference type="Proteomes" id="UP000179113">
    <property type="component" value="Unassembled WGS sequence"/>
</dbReference>
<dbReference type="SUPFAM" id="SSF55781">
    <property type="entry name" value="GAF domain-like"/>
    <property type="match status" value="1"/>
</dbReference>
<comment type="caution">
    <text evidence="2">The sequence shown here is derived from an EMBL/GenBank/DDBJ whole genome shotgun (WGS) entry which is preliminary data.</text>
</comment>
<name>A0A1F4WJL1_UNCKA</name>
<dbReference type="InterPro" id="IPR001387">
    <property type="entry name" value="Cro/C1-type_HTH"/>
</dbReference>
<dbReference type="GO" id="GO:0003677">
    <property type="term" value="F:DNA binding"/>
    <property type="evidence" value="ECO:0007669"/>
    <property type="project" value="InterPro"/>
</dbReference>
<evidence type="ECO:0000259" key="1">
    <source>
        <dbReference type="PROSITE" id="PS50943"/>
    </source>
</evidence>
<protein>
    <recommendedName>
        <fullName evidence="1">HTH cro/C1-type domain-containing protein</fullName>
    </recommendedName>
</protein>
<evidence type="ECO:0000313" key="3">
    <source>
        <dbReference type="Proteomes" id="UP000179113"/>
    </source>
</evidence>
<feature type="domain" description="HTH cro/C1-type" evidence="1">
    <location>
        <begin position="12"/>
        <end position="66"/>
    </location>
</feature>
<evidence type="ECO:0000313" key="2">
    <source>
        <dbReference type="EMBL" id="OGC69566.1"/>
    </source>
</evidence>
<dbReference type="Gene3D" id="3.30.450.40">
    <property type="match status" value="1"/>
</dbReference>
<reference evidence="2 3" key="1">
    <citation type="journal article" date="2016" name="Nat. Commun.">
        <title>Thousands of microbial genomes shed light on interconnected biogeochemical processes in an aquifer system.</title>
        <authorList>
            <person name="Anantharaman K."/>
            <person name="Brown C.T."/>
            <person name="Hug L.A."/>
            <person name="Sharon I."/>
            <person name="Castelle C.J."/>
            <person name="Probst A.J."/>
            <person name="Thomas B.C."/>
            <person name="Singh A."/>
            <person name="Wilkins M.J."/>
            <person name="Karaoz U."/>
            <person name="Brodie E.L."/>
            <person name="Williams K.H."/>
            <person name="Hubbard S.S."/>
            <person name="Banfield J.F."/>
        </authorList>
    </citation>
    <scope>NUCLEOTIDE SEQUENCE [LARGE SCALE GENOMIC DNA]</scope>
</reference>